<dbReference type="EMBL" id="JAUSUV010000001">
    <property type="protein sequence ID" value="MDQ0415919.1"/>
    <property type="molecule type" value="Genomic_DNA"/>
</dbReference>
<protein>
    <submittedName>
        <fullName evidence="1">Uncharacterized protein</fullName>
    </submittedName>
</protein>
<evidence type="ECO:0000313" key="1">
    <source>
        <dbReference type="EMBL" id="MDQ0415919.1"/>
    </source>
</evidence>
<dbReference type="Proteomes" id="UP001238450">
    <property type="component" value="Unassembled WGS sequence"/>
</dbReference>
<reference evidence="1 2" key="1">
    <citation type="submission" date="2023-07" db="EMBL/GenBank/DDBJ databases">
        <title>Genomic Encyclopedia of Type Strains, Phase IV (KMG-IV): sequencing the most valuable type-strain genomes for metagenomic binning, comparative biology and taxonomic classification.</title>
        <authorList>
            <person name="Goeker M."/>
        </authorList>
    </citation>
    <scope>NUCLEOTIDE SEQUENCE [LARGE SCALE GENOMIC DNA]</scope>
    <source>
        <strain evidence="1 2">DSM 46876</strain>
    </source>
</reference>
<keyword evidence="2" id="KW-1185">Reference proteome</keyword>
<organism evidence="1 2">
    <name type="scientific">Croceifilum oryzae</name>
    <dbReference type="NCBI Taxonomy" id="1553429"/>
    <lineage>
        <taxon>Bacteria</taxon>
        <taxon>Bacillati</taxon>
        <taxon>Bacillota</taxon>
        <taxon>Bacilli</taxon>
        <taxon>Bacillales</taxon>
        <taxon>Thermoactinomycetaceae</taxon>
        <taxon>Croceifilum</taxon>
    </lineage>
</organism>
<dbReference type="RefSeq" id="WP_307249903.1">
    <property type="nucleotide sequence ID" value="NZ_JAUSUV010000001.1"/>
</dbReference>
<comment type="caution">
    <text evidence="1">The sequence shown here is derived from an EMBL/GenBank/DDBJ whole genome shotgun (WGS) entry which is preliminary data.</text>
</comment>
<proteinExistence type="predicted"/>
<name>A0AAJ1TCD1_9BACL</name>
<gene>
    <name evidence="1" type="ORF">J2Z48_000077</name>
</gene>
<sequence length="155" mass="18729">MHYLQYILDDSDKKHPVIAHYPRITKEEILLRFACDYWVKDHKVYEQTSTEIDGMIYSIYVQHNPEEQVVEKGIIFEPNWRGVKLEFRHFHPDWTQYPILQVQKHSFTQDVLLSLLTELHLIQGRCWQKQSTEVDENQKKYVIYVIPYEDGAEIY</sequence>
<evidence type="ECO:0000313" key="2">
    <source>
        <dbReference type="Proteomes" id="UP001238450"/>
    </source>
</evidence>
<accession>A0AAJ1TCD1</accession>
<dbReference type="AlphaFoldDB" id="A0AAJ1TCD1"/>